<dbReference type="InterPro" id="IPR036388">
    <property type="entry name" value="WH-like_DNA-bd_sf"/>
</dbReference>
<dbReference type="RefSeq" id="WP_095957775.1">
    <property type="nucleotide sequence ID" value="NZ_CP022203.1"/>
</dbReference>
<dbReference type="SUPFAM" id="SSF46785">
    <property type="entry name" value="Winged helix' DNA-binding domain"/>
    <property type="match status" value="1"/>
</dbReference>
<organism evidence="6 7">
    <name type="scientific">Corallococcus macrosporus DSM 14697</name>
    <dbReference type="NCBI Taxonomy" id="1189310"/>
    <lineage>
        <taxon>Bacteria</taxon>
        <taxon>Pseudomonadati</taxon>
        <taxon>Myxococcota</taxon>
        <taxon>Myxococcia</taxon>
        <taxon>Myxococcales</taxon>
        <taxon>Cystobacterineae</taxon>
        <taxon>Myxococcaceae</taxon>
        <taxon>Corallococcus</taxon>
    </lineage>
</organism>
<dbReference type="GO" id="GO:0003677">
    <property type="term" value="F:DNA binding"/>
    <property type="evidence" value="ECO:0007669"/>
    <property type="project" value="UniProtKB-KW"/>
</dbReference>
<dbReference type="Proteomes" id="UP000217343">
    <property type="component" value="Chromosome"/>
</dbReference>
<dbReference type="CDD" id="cd07377">
    <property type="entry name" value="WHTH_GntR"/>
    <property type="match status" value="1"/>
</dbReference>
<dbReference type="InterPro" id="IPR036390">
    <property type="entry name" value="WH_DNA-bd_sf"/>
</dbReference>
<evidence type="ECO:0000256" key="2">
    <source>
        <dbReference type="ARBA" id="ARBA00023125"/>
    </source>
</evidence>
<dbReference type="Gene3D" id="1.20.120.530">
    <property type="entry name" value="GntR ligand-binding domain-like"/>
    <property type="match status" value="1"/>
</dbReference>
<proteinExistence type="predicted"/>
<dbReference type="SUPFAM" id="SSF48008">
    <property type="entry name" value="GntR ligand-binding domain-like"/>
    <property type="match status" value="1"/>
</dbReference>
<dbReference type="InterPro" id="IPR011711">
    <property type="entry name" value="GntR_C"/>
</dbReference>
<keyword evidence="1" id="KW-0805">Transcription regulation</keyword>
<evidence type="ECO:0000259" key="5">
    <source>
        <dbReference type="PROSITE" id="PS50949"/>
    </source>
</evidence>
<dbReference type="PANTHER" id="PTHR43537:SF20">
    <property type="entry name" value="HTH-TYPE TRANSCRIPTIONAL REPRESSOR GLAR"/>
    <property type="match status" value="1"/>
</dbReference>
<evidence type="ECO:0000256" key="4">
    <source>
        <dbReference type="SAM" id="MobiDB-lite"/>
    </source>
</evidence>
<dbReference type="Gene3D" id="1.10.10.10">
    <property type="entry name" value="Winged helix-like DNA-binding domain superfamily/Winged helix DNA-binding domain"/>
    <property type="match status" value="1"/>
</dbReference>
<dbReference type="KEGG" id="mmas:MYMAC_001791"/>
<feature type="domain" description="HTH gntR-type" evidence="5">
    <location>
        <begin position="15"/>
        <end position="82"/>
    </location>
</feature>
<dbReference type="PANTHER" id="PTHR43537">
    <property type="entry name" value="TRANSCRIPTIONAL REGULATOR, GNTR FAMILY"/>
    <property type="match status" value="1"/>
</dbReference>
<dbReference type="SMART" id="SM00345">
    <property type="entry name" value="HTH_GNTR"/>
    <property type="match status" value="1"/>
</dbReference>
<keyword evidence="2" id="KW-0238">DNA-binding</keyword>
<gene>
    <name evidence="6" type="ORF">MYMAC_001791</name>
</gene>
<dbReference type="Pfam" id="PF00392">
    <property type="entry name" value="GntR"/>
    <property type="match status" value="1"/>
</dbReference>
<evidence type="ECO:0000256" key="3">
    <source>
        <dbReference type="ARBA" id="ARBA00023163"/>
    </source>
</evidence>
<sequence>MAAPSRIRGGPVSEPTLASAVLDRLRGDILHGLLAPGEKLRLEHLAPRYGVGRTPLREACCRLASEGLVTIEDQRGFRVAPISRADLLDLTRTRQQLEPLALRAAIAQGDIAWEGEVAAALHRLQRRAPASGSGTLDDTWEQEHARFHSALLSACGSPWLLKFHATLFDQTERYRRLAQAYGKAGRHVENEHAALVKAALERDAERACALLTEHIARTTELVLAAHPGLRAETPAPGAPLPTKVRGRGVKD</sequence>
<dbReference type="PROSITE" id="PS50949">
    <property type="entry name" value="HTH_GNTR"/>
    <property type="match status" value="1"/>
</dbReference>
<dbReference type="InterPro" id="IPR000524">
    <property type="entry name" value="Tscrpt_reg_HTH_GntR"/>
</dbReference>
<dbReference type="AlphaFoldDB" id="A0A250JQQ3"/>
<evidence type="ECO:0000313" key="7">
    <source>
        <dbReference type="Proteomes" id="UP000217343"/>
    </source>
</evidence>
<feature type="region of interest" description="Disordered" evidence="4">
    <location>
        <begin position="230"/>
        <end position="251"/>
    </location>
</feature>
<name>A0A250JQQ3_9BACT</name>
<evidence type="ECO:0000313" key="6">
    <source>
        <dbReference type="EMBL" id="ATB46199.1"/>
    </source>
</evidence>
<dbReference type="GO" id="GO:0003700">
    <property type="term" value="F:DNA-binding transcription factor activity"/>
    <property type="evidence" value="ECO:0007669"/>
    <property type="project" value="InterPro"/>
</dbReference>
<accession>A0A250JQQ3</accession>
<dbReference type="OrthoDB" id="5499567at2"/>
<keyword evidence="7" id="KW-1185">Reference proteome</keyword>
<evidence type="ECO:0000256" key="1">
    <source>
        <dbReference type="ARBA" id="ARBA00023015"/>
    </source>
</evidence>
<reference evidence="6 7" key="1">
    <citation type="submission" date="2017-06" db="EMBL/GenBank/DDBJ databases">
        <title>Sequencing and comparative analysis of myxobacterial genomes.</title>
        <authorList>
            <person name="Rupp O."/>
            <person name="Goesmann A."/>
            <person name="Sogaard-Andersen L."/>
        </authorList>
    </citation>
    <scope>NUCLEOTIDE SEQUENCE [LARGE SCALE GENOMIC DNA]</scope>
    <source>
        <strain evidence="6 7">DSM 14697</strain>
    </source>
</reference>
<dbReference type="EMBL" id="CP022203">
    <property type="protein sequence ID" value="ATB46199.1"/>
    <property type="molecule type" value="Genomic_DNA"/>
</dbReference>
<protein>
    <recommendedName>
        <fullName evidence="5">HTH gntR-type domain-containing protein</fullName>
    </recommendedName>
</protein>
<dbReference type="InterPro" id="IPR008920">
    <property type="entry name" value="TF_FadR/GntR_C"/>
</dbReference>
<keyword evidence="3" id="KW-0804">Transcription</keyword>
<dbReference type="Pfam" id="PF07729">
    <property type="entry name" value="FCD"/>
    <property type="match status" value="1"/>
</dbReference>
<dbReference type="SMART" id="SM00895">
    <property type="entry name" value="FCD"/>
    <property type="match status" value="1"/>
</dbReference>